<evidence type="ECO:0000256" key="4">
    <source>
        <dbReference type="ARBA" id="ARBA00022485"/>
    </source>
</evidence>
<reference evidence="14 15" key="1">
    <citation type="submission" date="2019-11" db="EMBL/GenBank/DDBJ databases">
        <authorList>
            <person name="Yuan L."/>
        </authorList>
    </citation>
    <scope>NUCLEOTIDE SEQUENCE [LARGE SCALE GENOMIC DNA]</scope>
    <source>
        <strain evidence="14 15">TRM43335</strain>
    </source>
</reference>
<dbReference type="PROSITE" id="PS51674">
    <property type="entry name" value="4FE4S_WBL"/>
    <property type="match status" value="1"/>
</dbReference>
<dbReference type="EMBL" id="WIXO01000001">
    <property type="protein sequence ID" value="MTE20315.1"/>
    <property type="molecule type" value="Genomic_DNA"/>
</dbReference>
<evidence type="ECO:0000313" key="14">
    <source>
        <dbReference type="EMBL" id="MTE20315.1"/>
    </source>
</evidence>
<evidence type="ECO:0000256" key="6">
    <source>
        <dbReference type="ARBA" id="ARBA00023004"/>
    </source>
</evidence>
<dbReference type="GO" id="GO:0051539">
    <property type="term" value="F:4 iron, 4 sulfur cluster binding"/>
    <property type="evidence" value="ECO:0007669"/>
    <property type="project" value="UniProtKB-KW"/>
</dbReference>
<sequence>MPPGHRSHPARRPPDPPRRPARLAVPLRTAPAAPVDTRKGAPTSPPDRTGGAPHGDPTVTDHWSPVLIADIPDFLRRLPDGHQTPCYGHGRLFTSDTPADQNTAAALCADCPIREGCADHATDRGEPEGVWGGLTPDDRAARRAPACGTEAAWRRHAQLGDACTTCSEAHEARLRDNRLTRLAAEHARPEGGSLAGYRLELLLGLPTCARCRAVRRAYYADRPRTPRWYRRGQVREVTTAA</sequence>
<evidence type="ECO:0000259" key="13">
    <source>
        <dbReference type="PROSITE" id="PS51674"/>
    </source>
</evidence>
<evidence type="ECO:0000313" key="15">
    <source>
        <dbReference type="Proteomes" id="UP000473014"/>
    </source>
</evidence>
<dbReference type="GO" id="GO:0045892">
    <property type="term" value="P:negative regulation of DNA-templated transcription"/>
    <property type="evidence" value="ECO:0007669"/>
    <property type="project" value="TreeGrafter"/>
</dbReference>
<keyword evidence="7" id="KW-0411">Iron-sulfur</keyword>
<evidence type="ECO:0000256" key="11">
    <source>
        <dbReference type="ARBA" id="ARBA00023163"/>
    </source>
</evidence>
<dbReference type="GO" id="GO:0005737">
    <property type="term" value="C:cytoplasm"/>
    <property type="evidence" value="ECO:0007669"/>
    <property type="project" value="UniProtKB-SubCell"/>
</dbReference>
<dbReference type="GO" id="GO:0003677">
    <property type="term" value="F:DNA binding"/>
    <property type="evidence" value="ECO:0007669"/>
    <property type="project" value="UniProtKB-KW"/>
</dbReference>
<feature type="compositionally biased region" description="Basic residues" evidence="12">
    <location>
        <begin position="1"/>
        <end position="11"/>
    </location>
</feature>
<dbReference type="GO" id="GO:0046872">
    <property type="term" value="F:metal ion binding"/>
    <property type="evidence" value="ECO:0007669"/>
    <property type="project" value="UniProtKB-KW"/>
</dbReference>
<dbReference type="Proteomes" id="UP000473014">
    <property type="component" value="Unassembled WGS sequence"/>
</dbReference>
<evidence type="ECO:0000256" key="8">
    <source>
        <dbReference type="ARBA" id="ARBA00023015"/>
    </source>
</evidence>
<keyword evidence="10" id="KW-1015">Disulfide bond</keyword>
<keyword evidence="6" id="KW-0408">Iron</keyword>
<proteinExistence type="inferred from homology"/>
<keyword evidence="5" id="KW-0479">Metal-binding</keyword>
<dbReference type="InterPro" id="IPR034768">
    <property type="entry name" value="4FE4S_WBL"/>
</dbReference>
<comment type="caution">
    <text evidence="14">The sequence shown here is derived from an EMBL/GenBank/DDBJ whole genome shotgun (WGS) entry which is preliminary data.</text>
</comment>
<evidence type="ECO:0000256" key="3">
    <source>
        <dbReference type="ARBA" id="ARBA00006597"/>
    </source>
</evidence>
<protein>
    <recommendedName>
        <fullName evidence="13">4Fe-4S Wbl-type domain-containing protein</fullName>
    </recommendedName>
</protein>
<accession>A0A6G2BDF5</accession>
<evidence type="ECO:0000256" key="2">
    <source>
        <dbReference type="ARBA" id="ARBA00004496"/>
    </source>
</evidence>
<feature type="region of interest" description="Disordered" evidence="12">
    <location>
        <begin position="1"/>
        <end position="62"/>
    </location>
</feature>
<dbReference type="AlphaFoldDB" id="A0A6G2BDF5"/>
<evidence type="ECO:0000256" key="7">
    <source>
        <dbReference type="ARBA" id="ARBA00023014"/>
    </source>
</evidence>
<comment type="cofactor">
    <cofactor evidence="1">
        <name>[4Fe-4S] cluster</name>
        <dbReference type="ChEBI" id="CHEBI:49883"/>
    </cofactor>
</comment>
<keyword evidence="4" id="KW-0004">4Fe-4S</keyword>
<dbReference type="InterPro" id="IPR003482">
    <property type="entry name" value="Whib"/>
</dbReference>
<evidence type="ECO:0000256" key="5">
    <source>
        <dbReference type="ARBA" id="ARBA00022723"/>
    </source>
</evidence>
<feature type="compositionally biased region" description="Low complexity" evidence="12">
    <location>
        <begin position="22"/>
        <end position="34"/>
    </location>
</feature>
<evidence type="ECO:0000256" key="10">
    <source>
        <dbReference type="ARBA" id="ARBA00023157"/>
    </source>
</evidence>
<evidence type="ECO:0000256" key="9">
    <source>
        <dbReference type="ARBA" id="ARBA00023125"/>
    </source>
</evidence>
<comment type="similarity">
    <text evidence="3">Belongs to the WhiB family.</text>
</comment>
<keyword evidence="15" id="KW-1185">Reference proteome</keyword>
<evidence type="ECO:0000256" key="1">
    <source>
        <dbReference type="ARBA" id="ARBA00001966"/>
    </source>
</evidence>
<organism evidence="14 15">
    <name type="scientific">Streptomyces taklimakanensis</name>
    <dbReference type="NCBI Taxonomy" id="2569853"/>
    <lineage>
        <taxon>Bacteria</taxon>
        <taxon>Bacillati</taxon>
        <taxon>Actinomycetota</taxon>
        <taxon>Actinomycetes</taxon>
        <taxon>Kitasatosporales</taxon>
        <taxon>Streptomycetaceae</taxon>
        <taxon>Streptomyces</taxon>
    </lineage>
</organism>
<comment type="subcellular location">
    <subcellularLocation>
        <location evidence="2">Cytoplasm</location>
    </subcellularLocation>
</comment>
<evidence type="ECO:0000256" key="12">
    <source>
        <dbReference type="SAM" id="MobiDB-lite"/>
    </source>
</evidence>
<keyword evidence="11" id="KW-0804">Transcription</keyword>
<dbReference type="PANTHER" id="PTHR38839">
    <property type="entry name" value="TRANSCRIPTIONAL REGULATOR WHID-RELATED"/>
    <property type="match status" value="1"/>
</dbReference>
<dbReference type="GO" id="GO:0047134">
    <property type="term" value="F:protein-disulfide reductase [NAD(P)H] activity"/>
    <property type="evidence" value="ECO:0007669"/>
    <property type="project" value="TreeGrafter"/>
</dbReference>
<dbReference type="GO" id="GO:0045454">
    <property type="term" value="P:cell redox homeostasis"/>
    <property type="evidence" value="ECO:0007669"/>
    <property type="project" value="TreeGrafter"/>
</dbReference>
<gene>
    <name evidence="14" type="ORF">F0L17_14600</name>
</gene>
<dbReference type="Pfam" id="PF02467">
    <property type="entry name" value="Whib"/>
    <property type="match status" value="1"/>
</dbReference>
<keyword evidence="9" id="KW-0238">DNA-binding</keyword>
<dbReference type="OrthoDB" id="4249485at2"/>
<feature type="domain" description="4Fe-4S Wbl-type" evidence="13">
    <location>
        <begin position="85"/>
        <end position="141"/>
    </location>
</feature>
<keyword evidence="8" id="KW-0805">Transcription regulation</keyword>
<name>A0A6G2BDF5_9ACTN</name>